<dbReference type="RefSeq" id="WP_076347165.1">
    <property type="nucleotide sequence ID" value="NZ_FTOO01000006.1"/>
</dbReference>
<reference evidence="2" key="1">
    <citation type="submission" date="2017-01" db="EMBL/GenBank/DDBJ databases">
        <authorList>
            <person name="Varghese N."/>
            <person name="Submissions S."/>
        </authorList>
    </citation>
    <scope>NUCLEOTIDE SEQUENCE [LARGE SCALE GENOMIC DNA]</scope>
    <source>
        <strain evidence="2">DSM 16176</strain>
    </source>
</reference>
<accession>A0A1N7MWS9</accession>
<evidence type="ECO:0000313" key="1">
    <source>
        <dbReference type="EMBL" id="SIS90542.1"/>
    </source>
</evidence>
<name>A0A1N7MWS9_9BACL</name>
<dbReference type="STRING" id="252246.SAMN05421799_106184"/>
<dbReference type="EMBL" id="FTOO01000006">
    <property type="protein sequence ID" value="SIS90542.1"/>
    <property type="molecule type" value="Genomic_DNA"/>
</dbReference>
<evidence type="ECO:0000313" key="2">
    <source>
        <dbReference type="Proteomes" id="UP000186156"/>
    </source>
</evidence>
<keyword evidence="1" id="KW-0282">Flagellum</keyword>
<keyword evidence="1" id="KW-0966">Cell projection</keyword>
<organism evidence="1 2">
    <name type="scientific">Alicyclobacillus vulcanalis</name>
    <dbReference type="NCBI Taxonomy" id="252246"/>
    <lineage>
        <taxon>Bacteria</taxon>
        <taxon>Bacillati</taxon>
        <taxon>Bacillota</taxon>
        <taxon>Bacilli</taxon>
        <taxon>Bacillales</taxon>
        <taxon>Alicyclobacillaceae</taxon>
        <taxon>Alicyclobacillus</taxon>
    </lineage>
</organism>
<dbReference type="Proteomes" id="UP000186156">
    <property type="component" value="Unassembled WGS sequence"/>
</dbReference>
<sequence>MIDPVSWTWQSAEARVRSGSSGTTSSGEAVSFRQAMQDALASWRVSHHAGHRMAERGITLDSADWVAMERAAQQAEAKGARDTYMVMGDVGFVVHLPSRTVVTALSHQEHSVVTQIDSVVFLSRPDR</sequence>
<dbReference type="OrthoDB" id="165650at2"/>
<gene>
    <name evidence="1" type="ORF">SAMN05421799_106184</name>
</gene>
<keyword evidence="1" id="KW-0969">Cilium</keyword>
<proteinExistence type="predicted"/>
<dbReference type="AlphaFoldDB" id="A0A1N7MWS9"/>
<protein>
    <submittedName>
        <fullName evidence="1">Flagellar operon protein</fullName>
    </submittedName>
</protein>
<keyword evidence="2" id="KW-1185">Reference proteome</keyword>